<comment type="caution">
    <text evidence="2">The sequence shown here is derived from an EMBL/GenBank/DDBJ whole genome shotgun (WGS) entry which is preliminary data.</text>
</comment>
<organism evidence="2 3">
    <name type="scientific">Cupriavidus lacunae</name>
    <dbReference type="NCBI Taxonomy" id="2666307"/>
    <lineage>
        <taxon>Bacteria</taxon>
        <taxon>Pseudomonadati</taxon>
        <taxon>Pseudomonadota</taxon>
        <taxon>Betaproteobacteria</taxon>
        <taxon>Burkholderiales</taxon>
        <taxon>Burkholderiaceae</taxon>
        <taxon>Cupriavidus</taxon>
    </lineage>
</organism>
<protein>
    <submittedName>
        <fullName evidence="2">Uncharacterized protein</fullName>
    </submittedName>
</protein>
<gene>
    <name evidence="2" type="ORF">DN412_02485</name>
</gene>
<name>A0A370P1P3_9BURK</name>
<feature type="region of interest" description="Disordered" evidence="1">
    <location>
        <begin position="1"/>
        <end position="21"/>
    </location>
</feature>
<sequence>MNSKFNIQTRRRCSHDSPRLPPRWPPPLAGCEMGLKLAGVPVAGSGVAAAMDHLASHADTPMLKAAA</sequence>
<proteinExistence type="predicted"/>
<evidence type="ECO:0000313" key="2">
    <source>
        <dbReference type="EMBL" id="RDK11790.1"/>
    </source>
</evidence>
<keyword evidence="3" id="KW-1185">Reference proteome</keyword>
<accession>A0A370P1P3</accession>
<evidence type="ECO:0000256" key="1">
    <source>
        <dbReference type="SAM" id="MobiDB-lite"/>
    </source>
</evidence>
<dbReference type="AlphaFoldDB" id="A0A370P1P3"/>
<reference evidence="2 3" key="1">
    <citation type="submission" date="2018-06" db="EMBL/GenBank/DDBJ databases">
        <authorList>
            <person name="Feng T."/>
            <person name="Jeon C.O."/>
        </authorList>
    </citation>
    <scope>NUCLEOTIDE SEQUENCE [LARGE SCALE GENOMIC DNA]</scope>
    <source>
        <strain evidence="2 3">S23</strain>
    </source>
</reference>
<evidence type="ECO:0000313" key="3">
    <source>
        <dbReference type="Proteomes" id="UP000255165"/>
    </source>
</evidence>
<dbReference type="EMBL" id="QKWJ01000002">
    <property type="protein sequence ID" value="RDK11790.1"/>
    <property type="molecule type" value="Genomic_DNA"/>
</dbReference>
<dbReference type="Proteomes" id="UP000255165">
    <property type="component" value="Unassembled WGS sequence"/>
</dbReference>